<evidence type="ECO:0000256" key="6">
    <source>
        <dbReference type="ARBA" id="ARBA00022679"/>
    </source>
</evidence>
<keyword evidence="8" id="KW-0256">Endoplasmic reticulum</keyword>
<feature type="transmembrane region" description="Helical" evidence="13">
    <location>
        <begin position="12"/>
        <end position="31"/>
    </location>
</feature>
<dbReference type="OrthoDB" id="19639at2759"/>
<keyword evidence="10 13" id="KW-1133">Transmembrane helix</keyword>
<evidence type="ECO:0000256" key="1">
    <source>
        <dbReference type="ARBA" id="ARBA00001946"/>
    </source>
</evidence>
<evidence type="ECO:0000256" key="10">
    <source>
        <dbReference type="ARBA" id="ARBA00022989"/>
    </source>
</evidence>
<accession>A0A9P0E757</accession>
<evidence type="ECO:0000256" key="8">
    <source>
        <dbReference type="ARBA" id="ARBA00022824"/>
    </source>
</evidence>
<evidence type="ECO:0000256" key="12">
    <source>
        <dbReference type="ARBA" id="ARBA00047353"/>
    </source>
</evidence>
<dbReference type="PANTHER" id="PTHR21528:SF0">
    <property type="entry name" value="DEHYDRODOLICHYL DIPHOSPHATE SYNTHASE COMPLEX SUBUNIT NUS1"/>
    <property type="match status" value="1"/>
</dbReference>
<organism evidence="14 15">
    <name type="scientific">Nezara viridula</name>
    <name type="common">Southern green stink bug</name>
    <name type="synonym">Cimex viridulus</name>
    <dbReference type="NCBI Taxonomy" id="85310"/>
    <lineage>
        <taxon>Eukaryota</taxon>
        <taxon>Metazoa</taxon>
        <taxon>Ecdysozoa</taxon>
        <taxon>Arthropoda</taxon>
        <taxon>Hexapoda</taxon>
        <taxon>Insecta</taxon>
        <taxon>Pterygota</taxon>
        <taxon>Neoptera</taxon>
        <taxon>Paraneoptera</taxon>
        <taxon>Hemiptera</taxon>
        <taxon>Heteroptera</taxon>
        <taxon>Panheteroptera</taxon>
        <taxon>Pentatomomorpha</taxon>
        <taxon>Pentatomoidea</taxon>
        <taxon>Pentatomidae</taxon>
        <taxon>Pentatominae</taxon>
        <taxon>Nezara</taxon>
    </lineage>
</organism>
<dbReference type="GO" id="GO:1904423">
    <property type="term" value="C:dehydrodolichyl diphosphate synthase complex"/>
    <property type="evidence" value="ECO:0007669"/>
    <property type="project" value="InterPro"/>
</dbReference>
<keyword evidence="15" id="KW-1185">Reference proteome</keyword>
<keyword evidence="6" id="KW-0808">Transferase</keyword>
<comment type="cofactor">
    <cofactor evidence="1">
        <name>Mg(2+)</name>
        <dbReference type="ChEBI" id="CHEBI:18420"/>
    </cofactor>
</comment>
<evidence type="ECO:0000256" key="3">
    <source>
        <dbReference type="ARBA" id="ARBA00004922"/>
    </source>
</evidence>
<evidence type="ECO:0000256" key="5">
    <source>
        <dbReference type="ARBA" id="ARBA00012596"/>
    </source>
</evidence>
<evidence type="ECO:0000256" key="7">
    <source>
        <dbReference type="ARBA" id="ARBA00022692"/>
    </source>
</evidence>
<proteinExistence type="inferred from homology"/>
<evidence type="ECO:0000256" key="9">
    <source>
        <dbReference type="ARBA" id="ARBA00022842"/>
    </source>
</evidence>
<dbReference type="EMBL" id="OV725077">
    <property type="protein sequence ID" value="CAH1392090.1"/>
    <property type="molecule type" value="Genomic_DNA"/>
</dbReference>
<dbReference type="InterPro" id="IPR036424">
    <property type="entry name" value="UPP_synth-like_sf"/>
</dbReference>
<gene>
    <name evidence="14" type="ORF">NEZAVI_LOCUS2975</name>
</gene>
<name>A0A9P0E757_NEZVI</name>
<comment type="similarity">
    <text evidence="4">Belongs to the UPP synthase family.</text>
</comment>
<evidence type="ECO:0000256" key="11">
    <source>
        <dbReference type="ARBA" id="ARBA00023136"/>
    </source>
</evidence>
<reference evidence="14" key="1">
    <citation type="submission" date="2022-01" db="EMBL/GenBank/DDBJ databases">
        <authorList>
            <person name="King R."/>
        </authorList>
    </citation>
    <scope>NUCLEOTIDE SEQUENCE</scope>
</reference>
<evidence type="ECO:0000313" key="14">
    <source>
        <dbReference type="EMBL" id="CAH1392090.1"/>
    </source>
</evidence>
<evidence type="ECO:0000256" key="4">
    <source>
        <dbReference type="ARBA" id="ARBA00005432"/>
    </source>
</evidence>
<comment type="subcellular location">
    <subcellularLocation>
        <location evidence="2">Endoplasmic reticulum membrane</location>
    </subcellularLocation>
</comment>
<keyword evidence="7 13" id="KW-0812">Transmembrane</keyword>
<keyword evidence="9" id="KW-0460">Magnesium</keyword>
<comment type="pathway">
    <text evidence="3">Protein modification; protein glycosylation.</text>
</comment>
<sequence length="274" mass="31471">MNVQHKRSFNCAGLCAVAASAIFNVCFNYLGKLLLISLHQLYTWYYVIGTHLHGLNSVKIFLRTIFKTVHLDIRSRVSTYEKVPNHLTIIIGVESPSYTDFAKLIGWCVQSGISHISFYDHYNGIDCKLLFVSVCEDAKQYIPYIKWGKSFSEDFKEMSKSQINGYSWKPMLTVHVYQRNDGVNMFLKSVPDIINSGSASVDIKQLDTFLRKYINAPDPDFALICGDVFSSFGFPPWCLRITQFKQITTHHNLTVEAFLEQLEDYSTCKQRWGK</sequence>
<dbReference type="EC" id="2.5.1.87" evidence="5"/>
<dbReference type="SUPFAM" id="SSF64005">
    <property type="entry name" value="Undecaprenyl diphosphate synthase"/>
    <property type="match status" value="1"/>
</dbReference>
<dbReference type="AlphaFoldDB" id="A0A9P0E757"/>
<dbReference type="GO" id="GO:0005789">
    <property type="term" value="C:endoplasmic reticulum membrane"/>
    <property type="evidence" value="ECO:0007669"/>
    <property type="project" value="UniProtKB-SubCell"/>
</dbReference>
<dbReference type="InterPro" id="IPR038887">
    <property type="entry name" value="Nus1/NgBR"/>
</dbReference>
<protein>
    <recommendedName>
        <fullName evidence="5">ditrans,polycis-polyprenyl diphosphate synthase [(2E,6E)-farnesyldiphosphate specific]</fullName>
        <ecNumber evidence="5">2.5.1.87</ecNumber>
    </recommendedName>
</protein>
<dbReference type="GO" id="GO:0045547">
    <property type="term" value="F:ditrans,polycis-polyprenyl diphosphate synthase [(2E,6E)-farnesyl diphosphate specific] activity"/>
    <property type="evidence" value="ECO:0007669"/>
    <property type="project" value="UniProtKB-EC"/>
</dbReference>
<dbReference type="PANTHER" id="PTHR21528">
    <property type="entry name" value="DEHYDRODOLICHYL DIPHOSPHATE SYNTHASE COMPLEX SUBUNIT NUS1"/>
    <property type="match status" value="1"/>
</dbReference>
<keyword evidence="11 13" id="KW-0472">Membrane</keyword>
<evidence type="ECO:0000313" key="15">
    <source>
        <dbReference type="Proteomes" id="UP001152798"/>
    </source>
</evidence>
<comment type="catalytic activity">
    <reaction evidence="12">
        <text>n isopentenyl diphosphate + (2E,6E)-farnesyl diphosphate = a di-trans,poly-cis-polyprenyl diphosphate + n diphosphate</text>
        <dbReference type="Rhea" id="RHEA:53008"/>
        <dbReference type="Rhea" id="RHEA-COMP:19494"/>
        <dbReference type="ChEBI" id="CHEBI:33019"/>
        <dbReference type="ChEBI" id="CHEBI:128769"/>
        <dbReference type="ChEBI" id="CHEBI:136960"/>
        <dbReference type="ChEBI" id="CHEBI:175763"/>
        <dbReference type="EC" id="2.5.1.87"/>
    </reaction>
</comment>
<evidence type="ECO:0000256" key="2">
    <source>
        <dbReference type="ARBA" id="ARBA00004586"/>
    </source>
</evidence>
<evidence type="ECO:0000256" key="13">
    <source>
        <dbReference type="SAM" id="Phobius"/>
    </source>
</evidence>
<dbReference type="Proteomes" id="UP001152798">
    <property type="component" value="Chromosome 1"/>
</dbReference>